<dbReference type="SUPFAM" id="SSF47413">
    <property type="entry name" value="lambda repressor-like DNA-binding domains"/>
    <property type="match status" value="1"/>
</dbReference>
<dbReference type="Pfam" id="PF13560">
    <property type="entry name" value="HTH_31"/>
    <property type="match status" value="1"/>
</dbReference>
<dbReference type="Proteomes" id="UP000292564">
    <property type="component" value="Unassembled WGS sequence"/>
</dbReference>
<accession>A0A4Q7ZGE4</accession>
<reference evidence="2 3" key="1">
    <citation type="submission" date="2019-02" db="EMBL/GenBank/DDBJ databases">
        <title>Sequencing the genomes of 1000 actinobacteria strains.</title>
        <authorList>
            <person name="Klenk H.-P."/>
        </authorList>
    </citation>
    <scope>NUCLEOTIDE SEQUENCE [LARGE SCALE GENOMIC DNA]</scope>
    <source>
        <strain evidence="2 3">DSM 45162</strain>
    </source>
</reference>
<dbReference type="InterPro" id="IPR010982">
    <property type="entry name" value="Lambda_DNA-bd_dom_sf"/>
</dbReference>
<dbReference type="SMART" id="SM00530">
    <property type="entry name" value="HTH_XRE"/>
    <property type="match status" value="1"/>
</dbReference>
<evidence type="ECO:0000313" key="3">
    <source>
        <dbReference type="Proteomes" id="UP000292564"/>
    </source>
</evidence>
<evidence type="ECO:0000313" key="2">
    <source>
        <dbReference type="EMBL" id="RZU49454.1"/>
    </source>
</evidence>
<dbReference type="OrthoDB" id="3213425at2"/>
<keyword evidence="3" id="KW-1185">Reference proteome</keyword>
<dbReference type="Gene3D" id="1.10.260.40">
    <property type="entry name" value="lambda repressor-like DNA-binding domains"/>
    <property type="match status" value="1"/>
</dbReference>
<dbReference type="PROSITE" id="PS50943">
    <property type="entry name" value="HTH_CROC1"/>
    <property type="match status" value="1"/>
</dbReference>
<gene>
    <name evidence="2" type="ORF">EV385_1204</name>
</gene>
<dbReference type="SUPFAM" id="SSF48452">
    <property type="entry name" value="TPR-like"/>
    <property type="match status" value="1"/>
</dbReference>
<proteinExistence type="predicted"/>
<comment type="caution">
    <text evidence="2">The sequence shown here is derived from an EMBL/GenBank/DDBJ whole genome shotgun (WGS) entry which is preliminary data.</text>
</comment>
<dbReference type="Gene3D" id="1.25.40.10">
    <property type="entry name" value="Tetratricopeptide repeat domain"/>
    <property type="match status" value="1"/>
</dbReference>
<dbReference type="RefSeq" id="WP_130508526.1">
    <property type="nucleotide sequence ID" value="NZ_SHKY01000001.1"/>
</dbReference>
<dbReference type="GO" id="GO:0003677">
    <property type="term" value="F:DNA binding"/>
    <property type="evidence" value="ECO:0007669"/>
    <property type="project" value="InterPro"/>
</dbReference>
<evidence type="ECO:0000259" key="1">
    <source>
        <dbReference type="PROSITE" id="PS50943"/>
    </source>
</evidence>
<dbReference type="InterPro" id="IPR001387">
    <property type="entry name" value="Cro/C1-type_HTH"/>
</dbReference>
<dbReference type="AlphaFoldDB" id="A0A4Q7ZGE4"/>
<dbReference type="InterPro" id="IPR011990">
    <property type="entry name" value="TPR-like_helical_dom_sf"/>
</dbReference>
<name>A0A4Q7ZGE4_9ACTN</name>
<feature type="domain" description="HTH cro/C1-type" evidence="1">
    <location>
        <begin position="11"/>
        <end position="64"/>
    </location>
</feature>
<dbReference type="CDD" id="cd00093">
    <property type="entry name" value="HTH_XRE"/>
    <property type="match status" value="1"/>
</dbReference>
<sequence length="367" mass="40089">MDEPRLFGDALRRIRTERGLGVREFAKLVNHSKSVVSEWENGRKVPDEVTARRLDERLGTAGMLAAAARTPGANGHADRLAHVAAAPRTVDAATVHALAGVLANMRRLEDTIGADRLVIVSAEPLRLVQTLADEARGPVRRRVVDLAGQWAQFAGWLRAATARPQAARDWYARTLEHATEAQDPDLIATALSMRGNLAWIARHPDQVISLSEAAAEQARAPGIRAMAEQQRARGHALLGDTGDVDRLLDLAEEHLGAATEQPDGEPPWTYFYSPGYLRMQRGLAYRLLGRNGDAIEQLREGLADAGPELINAEFVAKYKIHLAQAHLAVGDTDVARRYLDEVRALAATTGSEQLARDVDRMEQALEG</sequence>
<dbReference type="EMBL" id="SHKY01000001">
    <property type="protein sequence ID" value="RZU49454.1"/>
    <property type="molecule type" value="Genomic_DNA"/>
</dbReference>
<protein>
    <submittedName>
        <fullName evidence="2">Helix-turn-helix protein</fullName>
    </submittedName>
</protein>
<organism evidence="2 3">
    <name type="scientific">Krasilnikovia cinnamomea</name>
    <dbReference type="NCBI Taxonomy" id="349313"/>
    <lineage>
        <taxon>Bacteria</taxon>
        <taxon>Bacillati</taxon>
        <taxon>Actinomycetota</taxon>
        <taxon>Actinomycetes</taxon>
        <taxon>Micromonosporales</taxon>
        <taxon>Micromonosporaceae</taxon>
        <taxon>Krasilnikovia</taxon>
    </lineage>
</organism>